<gene>
    <name evidence="2" type="ORF">DJ019_19170</name>
</gene>
<accession>A0A328B803</accession>
<proteinExistence type="predicted"/>
<protein>
    <submittedName>
        <fullName evidence="2">Uncharacterized protein</fullName>
    </submittedName>
</protein>
<reference evidence="2 3" key="1">
    <citation type="submission" date="2018-05" db="EMBL/GenBank/DDBJ databases">
        <authorList>
            <person name="Lanie J.A."/>
            <person name="Ng W.-L."/>
            <person name="Kazmierczak K.M."/>
            <person name="Andrzejewski T.M."/>
            <person name="Davidsen T.M."/>
            <person name="Wayne K.J."/>
            <person name="Tettelin H."/>
            <person name="Glass J.I."/>
            <person name="Rusch D."/>
            <person name="Podicherti R."/>
            <person name="Tsui H.-C.T."/>
            <person name="Winkler M.E."/>
        </authorList>
    </citation>
    <scope>NUCLEOTIDE SEQUENCE [LARGE SCALE GENOMIC DNA]</scope>
    <source>
        <strain evidence="2 3">BUT-10</strain>
    </source>
</reference>
<feature type="compositionally biased region" description="Gly residues" evidence="1">
    <location>
        <begin position="72"/>
        <end position="99"/>
    </location>
</feature>
<keyword evidence="3" id="KW-1185">Reference proteome</keyword>
<sequence length="205" mass="21958">MTRREDAFGLGEAALDAGDAGLDGRVDGVAVAQAQHLVEALAPVGRFVFVPVDPLRALGRRRGGRLRRLGHGRLGPGRLGPGRFGPGRFGPGRFGPGRFGPGRFGPGRFGPGRFGLGGRGLARRMPELVLQRDGLADRAGDGVEGLAEQDQLLHALGPRQRAVQPLGHAHSSLGELHQHAAVPRLHVVVRGHGREWNRRLRQKRS</sequence>
<evidence type="ECO:0000313" key="2">
    <source>
        <dbReference type="EMBL" id="RAK62541.1"/>
    </source>
</evidence>
<evidence type="ECO:0000256" key="1">
    <source>
        <dbReference type="SAM" id="MobiDB-lite"/>
    </source>
</evidence>
<name>A0A328B803_9CAUL</name>
<dbReference type="AlphaFoldDB" id="A0A328B803"/>
<feature type="region of interest" description="Disordered" evidence="1">
    <location>
        <begin position="68"/>
        <end position="99"/>
    </location>
</feature>
<organism evidence="2 3">
    <name type="scientific">Phenylobacterium kunshanense</name>
    <dbReference type="NCBI Taxonomy" id="1445034"/>
    <lineage>
        <taxon>Bacteria</taxon>
        <taxon>Pseudomonadati</taxon>
        <taxon>Pseudomonadota</taxon>
        <taxon>Alphaproteobacteria</taxon>
        <taxon>Caulobacterales</taxon>
        <taxon>Caulobacteraceae</taxon>
        <taxon>Phenylobacterium</taxon>
    </lineage>
</organism>
<evidence type="ECO:0000313" key="3">
    <source>
        <dbReference type="Proteomes" id="UP000249524"/>
    </source>
</evidence>
<dbReference type="EMBL" id="QFYS01000011">
    <property type="protein sequence ID" value="RAK62541.1"/>
    <property type="molecule type" value="Genomic_DNA"/>
</dbReference>
<dbReference type="Proteomes" id="UP000249524">
    <property type="component" value="Unassembled WGS sequence"/>
</dbReference>
<comment type="caution">
    <text evidence="2">The sequence shown here is derived from an EMBL/GenBank/DDBJ whole genome shotgun (WGS) entry which is preliminary data.</text>
</comment>